<proteinExistence type="predicted"/>
<dbReference type="InterPro" id="IPR047964">
    <property type="entry name" value="EFR1-like"/>
</dbReference>
<dbReference type="AlphaFoldDB" id="A0A3R6HDU5"/>
<dbReference type="PROSITE" id="PS00198">
    <property type="entry name" value="4FE4S_FER_1"/>
    <property type="match status" value="2"/>
</dbReference>
<dbReference type="Gene3D" id="3.30.70.20">
    <property type="match status" value="1"/>
</dbReference>
<keyword evidence="1" id="KW-0479">Metal-binding</keyword>
<dbReference type="NCBIfam" id="NF038196">
    <property type="entry name" value="ferrodoxin_EFR1"/>
    <property type="match status" value="1"/>
</dbReference>
<evidence type="ECO:0000313" key="5">
    <source>
        <dbReference type="EMBL" id="RHG27678.1"/>
    </source>
</evidence>
<dbReference type="RefSeq" id="WP_015560385.1">
    <property type="nucleotide sequence ID" value="NZ_QRID01000010.1"/>
</dbReference>
<protein>
    <submittedName>
        <fullName evidence="5">Iron-sulfur protein</fullName>
    </submittedName>
</protein>
<keyword evidence="3" id="KW-0411">Iron-sulfur</keyword>
<dbReference type="Pfam" id="PF00037">
    <property type="entry name" value="Fer4"/>
    <property type="match status" value="1"/>
</dbReference>
<dbReference type="GO" id="GO:0046872">
    <property type="term" value="F:metal ion binding"/>
    <property type="evidence" value="ECO:0007669"/>
    <property type="project" value="UniProtKB-KW"/>
</dbReference>
<dbReference type="SUPFAM" id="SSF54862">
    <property type="entry name" value="4Fe-4S ferredoxins"/>
    <property type="match status" value="1"/>
</dbReference>
<reference evidence="5 6" key="1">
    <citation type="submission" date="2018-08" db="EMBL/GenBank/DDBJ databases">
        <title>A genome reference for cultivated species of the human gut microbiota.</title>
        <authorList>
            <person name="Zou Y."/>
            <person name="Xue W."/>
            <person name="Luo G."/>
        </authorList>
    </citation>
    <scope>NUCLEOTIDE SEQUENCE [LARGE SCALE GENOMIC DNA]</scope>
    <source>
        <strain evidence="5 6">AM22-21LB</strain>
    </source>
</reference>
<dbReference type="InterPro" id="IPR029039">
    <property type="entry name" value="Flavoprotein-like_sf"/>
</dbReference>
<evidence type="ECO:0000256" key="2">
    <source>
        <dbReference type="ARBA" id="ARBA00023004"/>
    </source>
</evidence>
<dbReference type="GO" id="GO:0051536">
    <property type="term" value="F:iron-sulfur cluster binding"/>
    <property type="evidence" value="ECO:0007669"/>
    <property type="project" value="UniProtKB-KW"/>
</dbReference>
<sequence>MLGIYLSGTGNTKYCVTKLVKLIDASADVVPLEDEFIIDKIKRNETVILGYPTQFSNAPYMVRDFIQMHASLWKGRKMICVATMGAFSGDGSGCAARLLKKYGAVILGGVHIKMPDSVCDSKLLKRQMEENKKIIEKADRKIYEAAKRIKQGDYPKEGLTIFSHIAGLFGQRLWFYKKTAGYTDQLKINEDCTGCGMCAEICPMKNIIMEKGKPNPRDQCTMCYRCICNCPQKAITLLGSKVILQYKFEDSSNLTKM</sequence>
<feature type="domain" description="4Fe-4S ferredoxin-type" evidence="4">
    <location>
        <begin position="215"/>
        <end position="240"/>
    </location>
</feature>
<dbReference type="Gene3D" id="3.40.50.360">
    <property type="match status" value="1"/>
</dbReference>
<feature type="domain" description="4Fe-4S ferredoxin-type" evidence="4">
    <location>
        <begin position="184"/>
        <end position="212"/>
    </location>
</feature>
<dbReference type="Proteomes" id="UP000284051">
    <property type="component" value="Unassembled WGS sequence"/>
</dbReference>
<evidence type="ECO:0000313" key="6">
    <source>
        <dbReference type="Proteomes" id="UP000284051"/>
    </source>
</evidence>
<accession>A0A3R6HDU5</accession>
<organism evidence="5 6">
    <name type="scientific">Roseburia intestinalis</name>
    <dbReference type="NCBI Taxonomy" id="166486"/>
    <lineage>
        <taxon>Bacteria</taxon>
        <taxon>Bacillati</taxon>
        <taxon>Bacillota</taxon>
        <taxon>Clostridia</taxon>
        <taxon>Lachnospirales</taxon>
        <taxon>Lachnospiraceae</taxon>
        <taxon>Roseburia</taxon>
    </lineage>
</organism>
<comment type="caution">
    <text evidence="5">The sequence shown here is derived from an EMBL/GenBank/DDBJ whole genome shotgun (WGS) entry which is preliminary data.</text>
</comment>
<evidence type="ECO:0000256" key="1">
    <source>
        <dbReference type="ARBA" id="ARBA00022723"/>
    </source>
</evidence>
<gene>
    <name evidence="5" type="ORF">DW264_11305</name>
</gene>
<evidence type="ECO:0000256" key="3">
    <source>
        <dbReference type="ARBA" id="ARBA00023014"/>
    </source>
</evidence>
<dbReference type="PROSITE" id="PS51379">
    <property type="entry name" value="4FE4S_FER_2"/>
    <property type="match status" value="2"/>
</dbReference>
<evidence type="ECO:0000259" key="4">
    <source>
        <dbReference type="PROSITE" id="PS51379"/>
    </source>
</evidence>
<dbReference type="InterPro" id="IPR017900">
    <property type="entry name" value="4Fe4S_Fe_S_CS"/>
</dbReference>
<keyword evidence="2" id="KW-0408">Iron</keyword>
<name>A0A3R6HDU5_9FIRM</name>
<dbReference type="SUPFAM" id="SSF52218">
    <property type="entry name" value="Flavoproteins"/>
    <property type="match status" value="1"/>
</dbReference>
<dbReference type="InterPro" id="IPR017896">
    <property type="entry name" value="4Fe4S_Fe-S-bd"/>
</dbReference>
<dbReference type="EMBL" id="QRID01000010">
    <property type="protein sequence ID" value="RHG27678.1"/>
    <property type="molecule type" value="Genomic_DNA"/>
</dbReference>